<gene>
    <name evidence="1" type="ORF">R3P38DRAFT_2415860</name>
</gene>
<dbReference type="Proteomes" id="UP001362999">
    <property type="component" value="Unassembled WGS sequence"/>
</dbReference>
<dbReference type="EMBL" id="JAWWNJ010000219">
    <property type="protein sequence ID" value="KAK6969594.1"/>
    <property type="molecule type" value="Genomic_DNA"/>
</dbReference>
<evidence type="ECO:0000313" key="1">
    <source>
        <dbReference type="EMBL" id="KAK6969594.1"/>
    </source>
</evidence>
<dbReference type="AlphaFoldDB" id="A0AAV9Z3R4"/>
<name>A0AAV9Z3R4_9AGAR</name>
<reference evidence="1 2" key="1">
    <citation type="journal article" date="2024" name="J Genomics">
        <title>Draft genome sequencing and assembly of Favolaschia claudopus CIRM-BRFM 2984 isolated from oak limbs.</title>
        <authorList>
            <person name="Navarro D."/>
            <person name="Drula E."/>
            <person name="Chaduli D."/>
            <person name="Cazenave R."/>
            <person name="Ahrendt S."/>
            <person name="Wang J."/>
            <person name="Lipzen A."/>
            <person name="Daum C."/>
            <person name="Barry K."/>
            <person name="Grigoriev I.V."/>
            <person name="Favel A."/>
            <person name="Rosso M.N."/>
            <person name="Martin F."/>
        </authorList>
    </citation>
    <scope>NUCLEOTIDE SEQUENCE [LARGE SCALE GENOMIC DNA]</scope>
    <source>
        <strain evidence="1 2">CIRM-BRFM 2984</strain>
    </source>
</reference>
<comment type="caution">
    <text evidence="1">The sequence shown here is derived from an EMBL/GenBank/DDBJ whole genome shotgun (WGS) entry which is preliminary data.</text>
</comment>
<sequence length="90" mass="10172">ESRVLKRVIRGIRRVYGDAERKERLPITQPVLAQIIASLSNPISLPRGVSRELAETLRVAYALAFAGFLRCGEITYDPFDGAFNLKRRDI</sequence>
<protein>
    <submittedName>
        <fullName evidence="1">Uncharacterized protein</fullName>
    </submittedName>
</protein>
<keyword evidence="2" id="KW-1185">Reference proteome</keyword>
<feature type="non-terminal residue" evidence="1">
    <location>
        <position position="90"/>
    </location>
</feature>
<proteinExistence type="predicted"/>
<accession>A0AAV9Z3R4</accession>
<organism evidence="1 2">
    <name type="scientific">Favolaschia claudopus</name>
    <dbReference type="NCBI Taxonomy" id="2862362"/>
    <lineage>
        <taxon>Eukaryota</taxon>
        <taxon>Fungi</taxon>
        <taxon>Dikarya</taxon>
        <taxon>Basidiomycota</taxon>
        <taxon>Agaricomycotina</taxon>
        <taxon>Agaricomycetes</taxon>
        <taxon>Agaricomycetidae</taxon>
        <taxon>Agaricales</taxon>
        <taxon>Marasmiineae</taxon>
        <taxon>Mycenaceae</taxon>
        <taxon>Favolaschia</taxon>
    </lineage>
</organism>
<feature type="non-terminal residue" evidence="1">
    <location>
        <position position="1"/>
    </location>
</feature>
<evidence type="ECO:0000313" key="2">
    <source>
        <dbReference type="Proteomes" id="UP001362999"/>
    </source>
</evidence>